<sequence length="315" mass="36252">MPSEHFDGKYYFNQDVILRPLWQVFYWMLTRKRTKWPTSVPVQQCQVEKARLESNGIVVTFITHSTLLIQMGKWNILTDPIWSERAGPFNWLGPKRVAAPGVKFEDLPPIDIVLVSHNHYDHMDLPTLRLLEKHHKPLFYVPMGNKSFLEREGLAQVRELDWWEEIAFSEHETLIFVPAQHFSSRSLGDRNRTLWGGFVLKGIDQVIYFAGDSGYGKHFKEIATRCGNPTLACLPIGAYKPRWLMQSIHLSPQEAVQAHLDLNAKQSLAIHFGTFPLADEGIDEPVKSLHIAMHAHQLPIDQFWTLKPGESKKVN</sequence>
<evidence type="ECO:0000313" key="2">
    <source>
        <dbReference type="EMBL" id="CUI16606.1"/>
    </source>
</evidence>
<proteinExistence type="predicted"/>
<accession>A0A0U5JB02</accession>
<organism evidence="2 3">
    <name type="scientific">Candidatus Protochlamydia naegleriophila</name>
    <dbReference type="NCBI Taxonomy" id="389348"/>
    <lineage>
        <taxon>Bacteria</taxon>
        <taxon>Pseudomonadati</taxon>
        <taxon>Chlamydiota</taxon>
        <taxon>Chlamydiia</taxon>
        <taxon>Parachlamydiales</taxon>
        <taxon>Parachlamydiaceae</taxon>
        <taxon>Candidatus Protochlamydia</taxon>
    </lineage>
</organism>
<feature type="domain" description="Metallo-beta-lactamase" evidence="1">
    <location>
        <begin position="75"/>
        <end position="272"/>
    </location>
</feature>
<dbReference type="InterPro" id="IPR024884">
    <property type="entry name" value="NAPE-PLD"/>
</dbReference>
<dbReference type="GO" id="GO:0005737">
    <property type="term" value="C:cytoplasm"/>
    <property type="evidence" value="ECO:0007669"/>
    <property type="project" value="TreeGrafter"/>
</dbReference>
<dbReference type="GO" id="GO:0008270">
    <property type="term" value="F:zinc ion binding"/>
    <property type="evidence" value="ECO:0007669"/>
    <property type="project" value="InterPro"/>
</dbReference>
<dbReference type="InterPro" id="IPR001279">
    <property type="entry name" value="Metallo-B-lactamas"/>
</dbReference>
<evidence type="ECO:0000313" key="3">
    <source>
        <dbReference type="Proteomes" id="UP000069902"/>
    </source>
</evidence>
<dbReference type="PANTHER" id="PTHR15032:SF4">
    <property type="entry name" value="N-ACYL-PHOSPHATIDYLETHANOLAMINE-HYDROLYZING PHOSPHOLIPASE D"/>
    <property type="match status" value="1"/>
</dbReference>
<dbReference type="GO" id="GO:0070290">
    <property type="term" value="F:N-acylphosphatidylethanolamine-specific phospholipase D activity"/>
    <property type="evidence" value="ECO:0007669"/>
    <property type="project" value="InterPro"/>
</dbReference>
<dbReference type="InParanoid" id="A0A0U5JB02"/>
<keyword evidence="3" id="KW-1185">Reference proteome</keyword>
<dbReference type="EMBL" id="LN879502">
    <property type="protein sequence ID" value="CUI16606.1"/>
    <property type="molecule type" value="Genomic_DNA"/>
</dbReference>
<reference evidence="3" key="1">
    <citation type="submission" date="2015-09" db="EMBL/GenBank/DDBJ databases">
        <authorList>
            <person name="Bertelli C."/>
        </authorList>
    </citation>
    <scope>NUCLEOTIDE SEQUENCE [LARGE SCALE GENOMIC DNA]</scope>
    <source>
        <strain evidence="3">KNic</strain>
    </source>
</reference>
<name>A0A0U5JB02_9BACT</name>
<protein>
    <recommendedName>
        <fullName evidence="1">Metallo-beta-lactamase domain-containing protein</fullName>
    </recommendedName>
</protein>
<dbReference type="PANTHER" id="PTHR15032">
    <property type="entry name" value="N-ACYL-PHOSPHATIDYLETHANOLAMINE-HYDROLYZING PHOSPHOLIPASE D"/>
    <property type="match status" value="1"/>
</dbReference>
<dbReference type="AlphaFoldDB" id="A0A0U5JB02"/>
<dbReference type="RefSeq" id="WP_059060635.1">
    <property type="nucleotide sequence ID" value="NZ_LN879502.1"/>
</dbReference>
<dbReference type="Gene3D" id="3.60.15.10">
    <property type="entry name" value="Ribonuclease Z/Hydroxyacylglutathione hydrolase-like"/>
    <property type="match status" value="1"/>
</dbReference>
<dbReference type="PATRIC" id="fig|389348.3.peg.1079"/>
<dbReference type="PIRSF" id="PIRSF038896">
    <property type="entry name" value="NAPE-PLD"/>
    <property type="match status" value="1"/>
</dbReference>
<gene>
    <name evidence="2" type="ORF">PNK_0981</name>
</gene>
<dbReference type="SUPFAM" id="SSF56281">
    <property type="entry name" value="Metallo-hydrolase/oxidoreductase"/>
    <property type="match status" value="1"/>
</dbReference>
<dbReference type="InterPro" id="IPR036866">
    <property type="entry name" value="RibonucZ/Hydroxyglut_hydro"/>
</dbReference>
<dbReference type="KEGG" id="pnl:PNK_0981"/>
<dbReference type="Pfam" id="PF12706">
    <property type="entry name" value="Lactamase_B_2"/>
    <property type="match status" value="1"/>
</dbReference>
<evidence type="ECO:0000259" key="1">
    <source>
        <dbReference type="Pfam" id="PF12706"/>
    </source>
</evidence>
<dbReference type="Proteomes" id="UP000069902">
    <property type="component" value="Chromosome cPNK"/>
</dbReference>